<feature type="transmembrane region" description="Helical" evidence="1">
    <location>
        <begin position="132"/>
        <end position="154"/>
    </location>
</feature>
<dbReference type="RefSeq" id="WP_311884986.1">
    <property type="nucleotide sequence ID" value="NZ_CP119391.1"/>
</dbReference>
<sequence>MRARLDPFTLILLATIAVASFFPARPPLDGWLDHAGVFAVAMLFFLHGAALSRNEVLDGAMHWRLHLVIATLTFIVFPLLVVPTTLLAPELIPDDLAVGFLYLGVLPSAVSSSIAFTAMARGNVPAAICSAAASNVFGMMLTPFLLILLVSSSGGSFAVGEALRDIFLQLLLPFAAGQAVRPLIGGFLNRHRSLTGRYDQGVILLIVYTAFSQSVADGLWQKLPLLAILAAILLCGLLLAVVIVIAQVASRRFGFTLADEAAVVFCGSKKSLASGLPMAKVLFAGNPGFGMIVLPIMCYNQIQILVGAFLARRYEGRIQAASVSE</sequence>
<dbReference type="PANTHER" id="PTHR18640:SF5">
    <property type="entry name" value="SODIUM_BILE ACID COTRANSPORTER 7"/>
    <property type="match status" value="1"/>
</dbReference>
<keyword evidence="1" id="KW-0812">Transmembrane</keyword>
<dbReference type="InterPro" id="IPR038770">
    <property type="entry name" value="Na+/solute_symporter_sf"/>
</dbReference>
<proteinExistence type="predicted"/>
<feature type="transmembrane region" description="Helical" evidence="1">
    <location>
        <begin position="63"/>
        <end position="88"/>
    </location>
</feature>
<accession>A0ABY9Z204</accession>
<dbReference type="EMBL" id="CP119391">
    <property type="protein sequence ID" value="WNK21067.1"/>
    <property type="molecule type" value="Genomic_DNA"/>
</dbReference>
<evidence type="ECO:0000313" key="2">
    <source>
        <dbReference type="EMBL" id="WNK21067.1"/>
    </source>
</evidence>
<dbReference type="PIRSF" id="PIRSF026166">
    <property type="entry name" value="UCP026166"/>
    <property type="match status" value="1"/>
</dbReference>
<protein>
    <submittedName>
        <fullName evidence="2">Bile acid:sodium symporter</fullName>
    </submittedName>
</protein>
<evidence type="ECO:0000256" key="1">
    <source>
        <dbReference type="SAM" id="Phobius"/>
    </source>
</evidence>
<reference evidence="2 3" key="1">
    <citation type="submission" date="2023-03" db="EMBL/GenBank/DDBJ databases">
        <title>Halomonas sp. nov., isolated from Korean tranditional fermented seafood 'Jeotgal'.</title>
        <authorList>
            <person name="Kim B."/>
            <person name="Shin N.-R."/>
        </authorList>
    </citation>
    <scope>NUCLEOTIDE SEQUENCE [LARGE SCALE GENOMIC DNA]</scope>
    <source>
        <strain evidence="2 3">SG2L-4</strain>
    </source>
</reference>
<feature type="transmembrane region" description="Helical" evidence="1">
    <location>
        <begin position="226"/>
        <end position="246"/>
    </location>
</feature>
<keyword evidence="1" id="KW-1133">Transmembrane helix</keyword>
<dbReference type="Proteomes" id="UP001301869">
    <property type="component" value="Chromosome"/>
</dbReference>
<feature type="transmembrane region" description="Helical" evidence="1">
    <location>
        <begin position="34"/>
        <end position="51"/>
    </location>
</feature>
<dbReference type="PANTHER" id="PTHR18640">
    <property type="entry name" value="SOLUTE CARRIER FAMILY 10 MEMBER 7"/>
    <property type="match status" value="1"/>
</dbReference>
<evidence type="ECO:0000313" key="3">
    <source>
        <dbReference type="Proteomes" id="UP001301869"/>
    </source>
</evidence>
<name>A0ABY9Z204_9GAMM</name>
<feature type="transmembrane region" description="Helical" evidence="1">
    <location>
        <begin position="100"/>
        <end position="120"/>
    </location>
</feature>
<keyword evidence="1" id="KW-0472">Membrane</keyword>
<feature type="transmembrane region" description="Helical" evidence="1">
    <location>
        <begin position="166"/>
        <end position="189"/>
    </location>
</feature>
<gene>
    <name evidence="2" type="ORF">P1P91_05155</name>
</gene>
<keyword evidence="3" id="KW-1185">Reference proteome</keyword>
<dbReference type="Pfam" id="PF13593">
    <property type="entry name" value="SBF_like"/>
    <property type="match status" value="1"/>
</dbReference>
<dbReference type="InterPro" id="IPR016833">
    <property type="entry name" value="Put_Na-Bile_cotransptr"/>
</dbReference>
<organism evidence="2 3">
    <name type="scientific">Halomonas piscis</name>
    <dbReference type="NCBI Taxonomy" id="3031727"/>
    <lineage>
        <taxon>Bacteria</taxon>
        <taxon>Pseudomonadati</taxon>
        <taxon>Pseudomonadota</taxon>
        <taxon>Gammaproteobacteria</taxon>
        <taxon>Oceanospirillales</taxon>
        <taxon>Halomonadaceae</taxon>
        <taxon>Halomonas</taxon>
    </lineage>
</organism>
<dbReference type="Gene3D" id="1.20.1530.20">
    <property type="match status" value="1"/>
</dbReference>